<dbReference type="RefSeq" id="WP_109414434.1">
    <property type="nucleotide sequence ID" value="NZ_QEAS01000002.1"/>
</dbReference>
<gene>
    <name evidence="10" type="ORF">DDR33_03850</name>
</gene>
<dbReference type="Pfam" id="PF00483">
    <property type="entry name" value="NTP_transferase"/>
    <property type="match status" value="1"/>
</dbReference>
<dbReference type="GO" id="GO:0005525">
    <property type="term" value="F:GTP binding"/>
    <property type="evidence" value="ECO:0007669"/>
    <property type="project" value="UniProtKB-KW"/>
</dbReference>
<keyword evidence="11" id="KW-1185">Reference proteome</keyword>
<dbReference type="EC" id="2.7.7.13" evidence="2"/>
<keyword evidence="3 10" id="KW-0808">Transferase</keyword>
<feature type="domain" description="Nucleotidyl transferase" evidence="8">
    <location>
        <begin position="6"/>
        <end position="285"/>
    </location>
</feature>
<dbReference type="Pfam" id="PF22640">
    <property type="entry name" value="ManC_GMP_beta-helix"/>
    <property type="match status" value="1"/>
</dbReference>
<sequence>MKNFYAVIMAGGIGSRFWPVSRTAHPKQFIDILGTGKTLIQQTYQRFLKIVPPENIYIVTNNNYTQLVKEQIPELADEQILAEPVMRNTAPCVAYASHKIAMLNPDAAIVVSPADHLILDTDEFVRNINYSLDAASRMSCLITLGIKPSRPDTGYGYVQFTSQKLEGDLHKVKTFTEKPNLELAKTFVQSGEFLWNAGIFVWSAASIISAFEQHLPEMNDVFKEGDNKYNTDAERPFIQHAYYQCTNISIDYGIMEKASNVYVLPTDFGWSDLGTWASVYQLSEKDYLGNAVIPSDRVIMYDSANCMVNVPAEKLVILQGLDDYIVVESNNTLLICQKSQEQKVKQIVADVKSIYGQEYI</sequence>
<evidence type="ECO:0000259" key="8">
    <source>
        <dbReference type="Pfam" id="PF00483"/>
    </source>
</evidence>
<dbReference type="InterPro" id="IPR029044">
    <property type="entry name" value="Nucleotide-diphossugar_trans"/>
</dbReference>
<evidence type="ECO:0000256" key="5">
    <source>
        <dbReference type="ARBA" id="ARBA00022741"/>
    </source>
</evidence>
<evidence type="ECO:0000256" key="1">
    <source>
        <dbReference type="ARBA" id="ARBA00006115"/>
    </source>
</evidence>
<feature type="domain" description="MannoseP isomerase/GMP-like beta-helix" evidence="9">
    <location>
        <begin position="296"/>
        <end position="349"/>
    </location>
</feature>
<comment type="similarity">
    <text evidence="1">Belongs to the mannose-6-phosphate isomerase type 2 family.</text>
</comment>
<dbReference type="AlphaFoldDB" id="A0A2U2PL69"/>
<dbReference type="GO" id="GO:0009298">
    <property type="term" value="P:GDP-mannose biosynthetic process"/>
    <property type="evidence" value="ECO:0007669"/>
    <property type="project" value="TreeGrafter"/>
</dbReference>
<evidence type="ECO:0000256" key="3">
    <source>
        <dbReference type="ARBA" id="ARBA00022679"/>
    </source>
</evidence>
<dbReference type="InterPro" id="IPR049577">
    <property type="entry name" value="GMPP_N"/>
</dbReference>
<evidence type="ECO:0000256" key="6">
    <source>
        <dbReference type="ARBA" id="ARBA00023134"/>
    </source>
</evidence>
<proteinExistence type="inferred from homology"/>
<dbReference type="InterPro" id="IPR051161">
    <property type="entry name" value="Mannose-6P_isomerase_type2"/>
</dbReference>
<evidence type="ECO:0000313" key="11">
    <source>
        <dbReference type="Proteomes" id="UP000245647"/>
    </source>
</evidence>
<keyword evidence="6" id="KW-0342">GTP-binding</keyword>
<organism evidence="10 11">
    <name type="scientific">Pararcticibacter amylolyticus</name>
    <dbReference type="NCBI Taxonomy" id="2173175"/>
    <lineage>
        <taxon>Bacteria</taxon>
        <taxon>Pseudomonadati</taxon>
        <taxon>Bacteroidota</taxon>
        <taxon>Sphingobacteriia</taxon>
        <taxon>Sphingobacteriales</taxon>
        <taxon>Sphingobacteriaceae</taxon>
        <taxon>Pararcticibacter</taxon>
    </lineage>
</organism>
<evidence type="ECO:0000256" key="7">
    <source>
        <dbReference type="ARBA" id="ARBA00047343"/>
    </source>
</evidence>
<dbReference type="FunFam" id="3.90.550.10:FF:000046">
    <property type="entry name" value="Mannose-1-phosphate guanylyltransferase (GDP)"/>
    <property type="match status" value="1"/>
</dbReference>
<dbReference type="InterPro" id="IPR054566">
    <property type="entry name" value="ManC/GMP-like_b-helix"/>
</dbReference>
<dbReference type="Gene3D" id="3.90.550.10">
    <property type="entry name" value="Spore Coat Polysaccharide Biosynthesis Protein SpsA, Chain A"/>
    <property type="match status" value="1"/>
</dbReference>
<protein>
    <recommendedName>
        <fullName evidence="2">mannose-1-phosphate guanylyltransferase</fullName>
        <ecNumber evidence="2">2.7.7.13</ecNumber>
    </recommendedName>
</protein>
<dbReference type="CDD" id="cd02509">
    <property type="entry name" value="GDP-M1P_Guanylyltransferase"/>
    <property type="match status" value="1"/>
</dbReference>
<dbReference type="SUPFAM" id="SSF53448">
    <property type="entry name" value="Nucleotide-diphospho-sugar transferases"/>
    <property type="match status" value="1"/>
</dbReference>
<accession>A0A2U2PL69</accession>
<dbReference type="OrthoDB" id="9806359at2"/>
<evidence type="ECO:0000259" key="9">
    <source>
        <dbReference type="Pfam" id="PF22640"/>
    </source>
</evidence>
<keyword evidence="5" id="KW-0547">Nucleotide-binding</keyword>
<dbReference type="EMBL" id="QEAS01000002">
    <property type="protein sequence ID" value="PWG82156.1"/>
    <property type="molecule type" value="Genomic_DNA"/>
</dbReference>
<comment type="caution">
    <text evidence="10">The sequence shown here is derived from an EMBL/GenBank/DDBJ whole genome shotgun (WGS) entry which is preliminary data.</text>
</comment>
<dbReference type="PANTHER" id="PTHR46390">
    <property type="entry name" value="MANNOSE-1-PHOSPHATE GUANYLYLTRANSFERASE"/>
    <property type="match status" value="1"/>
</dbReference>
<evidence type="ECO:0000256" key="4">
    <source>
        <dbReference type="ARBA" id="ARBA00022695"/>
    </source>
</evidence>
<dbReference type="GO" id="GO:0004475">
    <property type="term" value="F:mannose-1-phosphate guanylyltransferase (GTP) activity"/>
    <property type="evidence" value="ECO:0007669"/>
    <property type="project" value="UniProtKB-EC"/>
</dbReference>
<dbReference type="SUPFAM" id="SSF159283">
    <property type="entry name" value="Guanosine diphospho-D-mannose pyrophosphorylase/mannose-6-phosphate isomerase linker domain"/>
    <property type="match status" value="1"/>
</dbReference>
<reference evidence="10 11" key="1">
    <citation type="submission" date="2018-04" db="EMBL/GenBank/DDBJ databases">
        <title>Pedobacter chongqingensis sp. nov., isolated from a rottenly hemp rope.</title>
        <authorList>
            <person name="Cai Y."/>
        </authorList>
    </citation>
    <scope>NUCLEOTIDE SEQUENCE [LARGE SCALE GENOMIC DNA]</scope>
    <source>
        <strain evidence="10 11">FJ4-8</strain>
    </source>
</reference>
<name>A0A2U2PL69_9SPHI</name>
<keyword evidence="4 10" id="KW-0548">Nucleotidyltransferase</keyword>
<comment type="catalytic activity">
    <reaction evidence="7">
        <text>alpha-D-mannose 1-phosphate + GTP + H(+) = GDP-alpha-D-mannose + diphosphate</text>
        <dbReference type="Rhea" id="RHEA:15229"/>
        <dbReference type="ChEBI" id="CHEBI:15378"/>
        <dbReference type="ChEBI" id="CHEBI:33019"/>
        <dbReference type="ChEBI" id="CHEBI:37565"/>
        <dbReference type="ChEBI" id="CHEBI:57527"/>
        <dbReference type="ChEBI" id="CHEBI:58409"/>
        <dbReference type="EC" id="2.7.7.13"/>
    </reaction>
</comment>
<dbReference type="InterPro" id="IPR005835">
    <property type="entry name" value="NTP_transferase_dom"/>
</dbReference>
<evidence type="ECO:0000256" key="2">
    <source>
        <dbReference type="ARBA" id="ARBA00012387"/>
    </source>
</evidence>
<dbReference type="PANTHER" id="PTHR46390:SF1">
    <property type="entry name" value="MANNOSE-1-PHOSPHATE GUANYLYLTRANSFERASE"/>
    <property type="match status" value="1"/>
</dbReference>
<dbReference type="Proteomes" id="UP000245647">
    <property type="component" value="Unassembled WGS sequence"/>
</dbReference>
<evidence type="ECO:0000313" key="10">
    <source>
        <dbReference type="EMBL" id="PWG82156.1"/>
    </source>
</evidence>